<dbReference type="HOGENOM" id="CLU_115760_0_0_6"/>
<accession>V5TYY1</accession>
<protein>
    <submittedName>
        <fullName evidence="1">Uncharacterized protein</fullName>
    </submittedName>
</protein>
<organism evidence="1 2">
    <name type="scientific">Cronobacter malonaticus</name>
    <dbReference type="NCBI Taxonomy" id="413503"/>
    <lineage>
        <taxon>Bacteria</taxon>
        <taxon>Pseudomonadati</taxon>
        <taxon>Pseudomonadota</taxon>
        <taxon>Gammaproteobacteria</taxon>
        <taxon>Enterobacterales</taxon>
        <taxon>Enterobacteriaceae</taxon>
        <taxon>Cronobacter</taxon>
    </lineage>
</organism>
<dbReference type="Proteomes" id="UP000018545">
    <property type="component" value="Chromosome"/>
</dbReference>
<sequence>MCDYLSFFKTMPSRILFCQQIHSDRVTMNVLTTNKNMDNGGRMTLDVLIHLINALSDDKIDDIHYAINTPEADLQRLIARLSADASRTAGLSTLIQRLHVLSAASGDATKAGELLSAHLIEVEKTLPVLDFTGWPEVRYAVSGELQTAESQAWFHAVTGAASVLCAAIVHAEHTSGTPSLYILDKVINLKSALPERYKAMASILY</sequence>
<dbReference type="AlphaFoldDB" id="V5TYY1"/>
<name>V5TYY1_9ENTR</name>
<evidence type="ECO:0000313" key="2">
    <source>
        <dbReference type="Proteomes" id="UP000018545"/>
    </source>
</evidence>
<evidence type="ECO:0000313" key="1">
    <source>
        <dbReference type="EMBL" id="AHB70102.1"/>
    </source>
</evidence>
<gene>
    <name evidence="1" type="ORF">P262_02444</name>
</gene>
<dbReference type="KEGG" id="csi:P262_02444"/>
<dbReference type="PATRIC" id="fig|1401659.3.peg.1729"/>
<proteinExistence type="predicted"/>
<dbReference type="EMBL" id="CP006731">
    <property type="protein sequence ID" value="AHB70102.1"/>
    <property type="molecule type" value="Genomic_DNA"/>
</dbReference>
<reference evidence="1 2" key="1">
    <citation type="journal article" date="2014" name="Genome Announc.">
        <title>Complete Genome Sequence of Cronobacter sakazakii Strain CMCC 45402.</title>
        <authorList>
            <person name="Zhao Z."/>
            <person name="Wang L."/>
            <person name="Wang B."/>
            <person name="Liang H."/>
            <person name="Ye Q."/>
            <person name="Zeng M."/>
        </authorList>
    </citation>
    <scope>NUCLEOTIDE SEQUENCE [LARGE SCALE GENOMIC DNA]</scope>
    <source>
        <strain evidence="2">45402</strain>
    </source>
</reference>